<comment type="caution">
    <text evidence="1">The sequence shown here is derived from an EMBL/GenBank/DDBJ whole genome shotgun (WGS) entry which is preliminary data.</text>
</comment>
<proteinExistence type="predicted"/>
<name>A0ACC3SYW5_LIPKO</name>
<accession>A0ACC3SYW5</accession>
<organism evidence="1 2">
    <name type="scientific">Lipomyces kononenkoae</name>
    <name type="common">Yeast</name>
    <dbReference type="NCBI Taxonomy" id="34357"/>
    <lineage>
        <taxon>Eukaryota</taxon>
        <taxon>Fungi</taxon>
        <taxon>Dikarya</taxon>
        <taxon>Ascomycota</taxon>
        <taxon>Saccharomycotina</taxon>
        <taxon>Lipomycetes</taxon>
        <taxon>Lipomycetales</taxon>
        <taxon>Lipomycetaceae</taxon>
        <taxon>Lipomyces</taxon>
    </lineage>
</organism>
<reference evidence="2" key="1">
    <citation type="journal article" date="2024" name="Front. Bioeng. Biotechnol.">
        <title>Genome-scale model development and genomic sequencing of the oleaginous clade Lipomyces.</title>
        <authorList>
            <person name="Czajka J.J."/>
            <person name="Han Y."/>
            <person name="Kim J."/>
            <person name="Mondo S.J."/>
            <person name="Hofstad B.A."/>
            <person name="Robles A."/>
            <person name="Haridas S."/>
            <person name="Riley R."/>
            <person name="LaButti K."/>
            <person name="Pangilinan J."/>
            <person name="Andreopoulos W."/>
            <person name="Lipzen A."/>
            <person name="Yan J."/>
            <person name="Wang M."/>
            <person name="Ng V."/>
            <person name="Grigoriev I.V."/>
            <person name="Spatafora J.W."/>
            <person name="Magnuson J.K."/>
            <person name="Baker S.E."/>
            <person name="Pomraning K.R."/>
        </authorList>
    </citation>
    <scope>NUCLEOTIDE SEQUENCE [LARGE SCALE GENOMIC DNA]</scope>
    <source>
        <strain evidence="2">CBS 7786</strain>
    </source>
</reference>
<sequence>MPADPFEPILKRHRSVDVHAHAPPEKKVATDTTRPSERSSSSRSPSSSNNVGLQQRTENGWHSSNGRPVPSDSFYGSLSQGASSMSNGTSQRPLSDGRLGLNDLPRTSFSGTSGKSANNPFPLLFNRSNGSSSTSSKSSLLSRSSGSASESNERKSDASPSSRMRSILDKFAHKSTDTAAHSIPSSSSPATSQVPSTRIASSSGSDGPRKGQAVTKLVQRRPAPARPVVVELESPDSSITPEERKLIGRLQVAFPTVSNSALLSAIRLKGSYDEAAGWLEQQDELHIGSVTDEMKQVSRTPSPVTSPVIATSKRDITKPAKSIREKFSAAQIKNTINLSSPIDSSPVVIGEVRSRTASKMTEEDIVELDDGDDMSAEEEYVNSDADLEGRLLKIFNDDSAAVIADVACCSEELAQAVVSNRPYSSLDEVRTVDIVREDADAKKAKKSRRPRKAAGDKAVETAIETLSGYEAVDSLIRRCEQLGDSVSDAIAKWGVDIRGSNGELEIVDIDEEDSESSDCDRQKQISSPGGGYFTAQPSLLADDVKLKNYQQVGINWLSLLYKKKLSCILADEMGLGKTCQVISFLAHLKEIGREGPHLVVVPSSTLENWLREFKRFCPSFVVEPYYGLQKERAELRAILSDPETHFDVIVTTYNLACGSPLDCSFLRSFKFNTCVYDEGHLLKNSESERYQKLMRLKAEYRLLLTGTPLQNNLQELVSLLAFILPQLFKERKEDLAGIFKHKAKTTTDTGNASNLALLSQQRISRAKTMMTPFVLRRKKDQVLQHLPKKHHTVEYCELSAEQKAIYDEELEASRRSIEARESGKVLTKSERSSSNVLMRLRKAAVHPLLFRKYYDKATLRKMARDIMKEERYQDANQQYIFEDMEVMSDFELHNLCLKFHSINQYRLQHDEWMNSGKVERLAKMLVDMKANGDRILIFSQFTQTLDILESVLSTLDLSFLRLDGQTSVEVRQDLIDKFYDEEDITCFLLSTRAGGFGINLACANVVIIFDMSFNPHDDRQAEDRAHRVGQTREVKVVRLVTKGTIEEAILQLANTKLALDKSVSDEREEAQMEERNAELVEKLIFKH</sequence>
<gene>
    <name evidence="1" type="ORF">V1525DRAFT_408406</name>
</gene>
<dbReference type="Proteomes" id="UP001433508">
    <property type="component" value="Unassembled WGS sequence"/>
</dbReference>
<evidence type="ECO:0000313" key="1">
    <source>
        <dbReference type="EMBL" id="KAK9235987.1"/>
    </source>
</evidence>
<dbReference type="EMBL" id="MU971399">
    <property type="protein sequence ID" value="KAK9235987.1"/>
    <property type="molecule type" value="Genomic_DNA"/>
</dbReference>
<evidence type="ECO:0000313" key="2">
    <source>
        <dbReference type="Proteomes" id="UP001433508"/>
    </source>
</evidence>
<keyword evidence="2" id="KW-1185">Reference proteome</keyword>
<protein>
    <submittedName>
        <fullName evidence="1">SNF2 family N-terminal domain-containing protein</fullName>
    </submittedName>
</protein>